<reference evidence="4 5" key="1">
    <citation type="submission" date="2016-01" db="EMBL/GenBank/DDBJ databases">
        <title>Draft Genome Sequences of Seven Thermophilic Sporeformers Isolated from Foods.</title>
        <authorList>
            <person name="Berendsen E.M."/>
            <person name="Wells-Bennik M.H."/>
            <person name="Krawcyk A.O."/>
            <person name="De Jong A."/>
            <person name="Holsappel S."/>
            <person name="Eijlander R.T."/>
            <person name="Kuipers O.P."/>
        </authorList>
    </citation>
    <scope>NUCLEOTIDE SEQUENCE [LARGE SCALE GENOMIC DNA]</scope>
    <source>
        <strain evidence="4 5">B4119</strain>
    </source>
</reference>
<dbReference type="InterPro" id="IPR036390">
    <property type="entry name" value="WH_DNA-bd_sf"/>
</dbReference>
<feature type="domain" description="Helix-turn-helix type 11" evidence="3">
    <location>
        <begin position="9"/>
        <end position="61"/>
    </location>
</feature>
<dbReference type="InterPro" id="IPR050661">
    <property type="entry name" value="BglG_antiterminators"/>
</dbReference>
<keyword evidence="1" id="KW-0805">Transcription regulation</keyword>
<name>A0A150LWB7_9BACL</name>
<dbReference type="Gene3D" id="1.10.10.10">
    <property type="entry name" value="Winged helix-like DNA-binding domain superfamily/Winged helix DNA-binding domain"/>
    <property type="match status" value="1"/>
</dbReference>
<dbReference type="PANTHER" id="PTHR30185:SF18">
    <property type="entry name" value="TRANSCRIPTIONAL REGULATOR MTLR"/>
    <property type="match status" value="1"/>
</dbReference>
<evidence type="ECO:0000256" key="1">
    <source>
        <dbReference type="ARBA" id="ARBA00023015"/>
    </source>
</evidence>
<keyword evidence="2" id="KW-0804">Transcription</keyword>
<dbReference type="Proteomes" id="UP000075455">
    <property type="component" value="Unassembled WGS sequence"/>
</dbReference>
<dbReference type="RefSeq" id="WP_161939234.1">
    <property type="nucleotide sequence ID" value="NZ_LQYS01000032.1"/>
</dbReference>
<protein>
    <recommendedName>
        <fullName evidence="3">Helix-turn-helix type 11 domain-containing protein</fullName>
    </recommendedName>
</protein>
<evidence type="ECO:0000256" key="2">
    <source>
        <dbReference type="ARBA" id="ARBA00023163"/>
    </source>
</evidence>
<sequence>MHTPILSTRQEELLRTLLFSPKPISYKQLSDLFKLSTRTIRREITSLKSILKNYNLKITKKSVQGFLLMGQWRKKGNLRET</sequence>
<dbReference type="Pfam" id="PF08279">
    <property type="entry name" value="HTH_11"/>
    <property type="match status" value="1"/>
</dbReference>
<accession>A0A150LWB7</accession>
<dbReference type="SUPFAM" id="SSF46785">
    <property type="entry name" value="Winged helix' DNA-binding domain"/>
    <property type="match status" value="1"/>
</dbReference>
<comment type="caution">
    <text evidence="4">The sequence shown here is derived from an EMBL/GenBank/DDBJ whole genome shotgun (WGS) entry which is preliminary data.</text>
</comment>
<evidence type="ECO:0000313" key="4">
    <source>
        <dbReference type="EMBL" id="KYD16533.1"/>
    </source>
</evidence>
<dbReference type="InterPro" id="IPR036388">
    <property type="entry name" value="WH-like_DNA-bd_sf"/>
</dbReference>
<dbReference type="InterPro" id="IPR013196">
    <property type="entry name" value="HTH_11"/>
</dbReference>
<proteinExistence type="predicted"/>
<organism evidence="4 5">
    <name type="scientific">Saccharococcus caldoxylosilyticus</name>
    <dbReference type="NCBI Taxonomy" id="81408"/>
    <lineage>
        <taxon>Bacteria</taxon>
        <taxon>Bacillati</taxon>
        <taxon>Bacillota</taxon>
        <taxon>Bacilli</taxon>
        <taxon>Bacillales</taxon>
        <taxon>Anoxybacillaceae</taxon>
        <taxon>Saccharococcus</taxon>
    </lineage>
</organism>
<evidence type="ECO:0000259" key="3">
    <source>
        <dbReference type="Pfam" id="PF08279"/>
    </source>
</evidence>
<evidence type="ECO:0000313" key="5">
    <source>
        <dbReference type="Proteomes" id="UP000075455"/>
    </source>
</evidence>
<dbReference type="PANTHER" id="PTHR30185">
    <property type="entry name" value="CRYPTIC BETA-GLUCOSIDE BGL OPERON ANTITERMINATOR"/>
    <property type="match status" value="1"/>
</dbReference>
<dbReference type="EMBL" id="LQYS01000032">
    <property type="protein sequence ID" value="KYD16533.1"/>
    <property type="molecule type" value="Genomic_DNA"/>
</dbReference>
<dbReference type="AlphaFoldDB" id="A0A150LWB7"/>
<dbReference type="STRING" id="81408.B4119_1947"/>
<gene>
    <name evidence="4" type="ORF">B4119_1947</name>
</gene>